<feature type="transmembrane region" description="Helical" evidence="1">
    <location>
        <begin position="7"/>
        <end position="30"/>
    </location>
</feature>
<comment type="caution">
    <text evidence="2">The sequence shown here is derived from an EMBL/GenBank/DDBJ whole genome shotgun (WGS) entry which is preliminary data.</text>
</comment>
<dbReference type="EMBL" id="PFNL01000146">
    <property type="protein sequence ID" value="PIZ45198.1"/>
    <property type="molecule type" value="Genomic_DNA"/>
</dbReference>
<feature type="transmembrane region" description="Helical" evidence="1">
    <location>
        <begin position="42"/>
        <end position="62"/>
    </location>
</feature>
<keyword evidence="1" id="KW-0812">Transmembrane</keyword>
<feature type="transmembrane region" description="Helical" evidence="1">
    <location>
        <begin position="74"/>
        <end position="99"/>
    </location>
</feature>
<dbReference type="AlphaFoldDB" id="A0A2M7TGL6"/>
<accession>A0A2M7TGL6</accession>
<keyword evidence="1" id="KW-1133">Transmembrane helix</keyword>
<organism evidence="2 3">
    <name type="scientific">candidate division WWE3 bacterium CG_4_10_14_0_2_um_filter_41_14</name>
    <dbReference type="NCBI Taxonomy" id="1975072"/>
    <lineage>
        <taxon>Bacteria</taxon>
        <taxon>Katanobacteria</taxon>
    </lineage>
</organism>
<protein>
    <submittedName>
        <fullName evidence="2">Uncharacterized protein</fullName>
    </submittedName>
</protein>
<sequence>MRKQFAVLGGLVMLSGIMVVSTTLLGDYLWVVGYAILPEEPFMGQLFGVTGLLVLGLVAEIIATTPRPRLWMRWVGHVLIVGAAILLVPAVKLTVIILML</sequence>
<name>A0A2M7TGL6_UNCKA</name>
<evidence type="ECO:0000313" key="2">
    <source>
        <dbReference type="EMBL" id="PIZ45198.1"/>
    </source>
</evidence>
<gene>
    <name evidence="2" type="ORF">COY32_05460</name>
</gene>
<dbReference type="Proteomes" id="UP000228920">
    <property type="component" value="Unassembled WGS sequence"/>
</dbReference>
<evidence type="ECO:0000313" key="3">
    <source>
        <dbReference type="Proteomes" id="UP000228920"/>
    </source>
</evidence>
<reference evidence="3" key="1">
    <citation type="submission" date="2017-09" db="EMBL/GenBank/DDBJ databases">
        <title>Depth-based differentiation of microbial function through sediment-hosted aquifers and enrichment of novel symbionts in the deep terrestrial subsurface.</title>
        <authorList>
            <person name="Probst A.J."/>
            <person name="Ladd B."/>
            <person name="Jarett J.K."/>
            <person name="Geller-Mcgrath D.E."/>
            <person name="Sieber C.M.K."/>
            <person name="Emerson J.B."/>
            <person name="Anantharaman K."/>
            <person name="Thomas B.C."/>
            <person name="Malmstrom R."/>
            <person name="Stieglmeier M."/>
            <person name="Klingl A."/>
            <person name="Woyke T."/>
            <person name="Ryan C.M."/>
            <person name="Banfield J.F."/>
        </authorList>
    </citation>
    <scope>NUCLEOTIDE SEQUENCE [LARGE SCALE GENOMIC DNA]</scope>
</reference>
<keyword evidence="1" id="KW-0472">Membrane</keyword>
<evidence type="ECO:0000256" key="1">
    <source>
        <dbReference type="SAM" id="Phobius"/>
    </source>
</evidence>
<proteinExistence type="predicted"/>